<protein>
    <submittedName>
        <fullName evidence="1">Uncharacterized protein</fullName>
    </submittedName>
</protein>
<evidence type="ECO:0000313" key="1">
    <source>
        <dbReference type="EMBL" id="KYO27427.1"/>
    </source>
</evidence>
<sequence>MWKHLRSENWHLLDYIIVQGRDVKDVLVTRAMKRSEDCWMDHQLVHSLMNICLAPRHWKTQKAAQRQLNVTTVKDPGQRKEFQAQLYNALEQVPTADNIFIQAHWKQLKSTVQDACTQTIEFALRWNQDWFDSSDVQICDFLEWKHAVFITWQSHPRTW</sequence>
<gene>
    <name evidence="1" type="ORF">Y1Q_0013452</name>
</gene>
<dbReference type="STRING" id="8496.A0A151MSC0"/>
<accession>A0A151MSC0</accession>
<evidence type="ECO:0000313" key="2">
    <source>
        <dbReference type="Proteomes" id="UP000050525"/>
    </source>
</evidence>
<comment type="caution">
    <text evidence="1">The sequence shown here is derived from an EMBL/GenBank/DDBJ whole genome shotgun (WGS) entry which is preliminary data.</text>
</comment>
<dbReference type="EMBL" id="AKHW03005173">
    <property type="protein sequence ID" value="KYO27427.1"/>
    <property type="molecule type" value="Genomic_DNA"/>
</dbReference>
<dbReference type="AlphaFoldDB" id="A0A151MSC0"/>
<keyword evidence="2" id="KW-1185">Reference proteome</keyword>
<dbReference type="Proteomes" id="UP000050525">
    <property type="component" value="Unassembled WGS sequence"/>
</dbReference>
<name>A0A151MSC0_ALLMI</name>
<proteinExistence type="predicted"/>
<reference evidence="1 2" key="1">
    <citation type="journal article" date="2012" name="Genome Biol.">
        <title>Sequencing three crocodilian genomes to illuminate the evolution of archosaurs and amniotes.</title>
        <authorList>
            <person name="St John J.A."/>
            <person name="Braun E.L."/>
            <person name="Isberg S.R."/>
            <person name="Miles L.G."/>
            <person name="Chong A.Y."/>
            <person name="Gongora J."/>
            <person name="Dalzell P."/>
            <person name="Moran C."/>
            <person name="Bed'hom B."/>
            <person name="Abzhanov A."/>
            <person name="Burgess S.C."/>
            <person name="Cooksey A.M."/>
            <person name="Castoe T.A."/>
            <person name="Crawford N.G."/>
            <person name="Densmore L.D."/>
            <person name="Drew J.C."/>
            <person name="Edwards S.V."/>
            <person name="Faircloth B.C."/>
            <person name="Fujita M.K."/>
            <person name="Greenwold M.J."/>
            <person name="Hoffmann F.G."/>
            <person name="Howard J.M."/>
            <person name="Iguchi T."/>
            <person name="Janes D.E."/>
            <person name="Khan S.Y."/>
            <person name="Kohno S."/>
            <person name="de Koning A.J."/>
            <person name="Lance S.L."/>
            <person name="McCarthy F.M."/>
            <person name="McCormack J.E."/>
            <person name="Merchant M.E."/>
            <person name="Peterson D.G."/>
            <person name="Pollock D.D."/>
            <person name="Pourmand N."/>
            <person name="Raney B.J."/>
            <person name="Roessler K.A."/>
            <person name="Sanford J.R."/>
            <person name="Sawyer R.H."/>
            <person name="Schmidt C.J."/>
            <person name="Triplett E.W."/>
            <person name="Tuberville T.D."/>
            <person name="Venegas-Anaya M."/>
            <person name="Howard J.T."/>
            <person name="Jarvis E.D."/>
            <person name="Guillette L.J.Jr."/>
            <person name="Glenn T.C."/>
            <person name="Green R.E."/>
            <person name="Ray D.A."/>
        </authorList>
    </citation>
    <scope>NUCLEOTIDE SEQUENCE [LARGE SCALE GENOMIC DNA]</scope>
    <source>
        <strain evidence="1">KSC_2009_1</strain>
    </source>
</reference>
<organism evidence="1 2">
    <name type="scientific">Alligator mississippiensis</name>
    <name type="common">American alligator</name>
    <dbReference type="NCBI Taxonomy" id="8496"/>
    <lineage>
        <taxon>Eukaryota</taxon>
        <taxon>Metazoa</taxon>
        <taxon>Chordata</taxon>
        <taxon>Craniata</taxon>
        <taxon>Vertebrata</taxon>
        <taxon>Euteleostomi</taxon>
        <taxon>Archelosauria</taxon>
        <taxon>Archosauria</taxon>
        <taxon>Crocodylia</taxon>
        <taxon>Alligatoridae</taxon>
        <taxon>Alligatorinae</taxon>
        <taxon>Alligator</taxon>
    </lineage>
</organism>